<sequence length="285" mass="32943">MQRDSKYAKETWPWWKQFLNFFRRGQRKAPVPPIPSFPDELEEKFAARIREQEYEQLYERLGYRFQNYTLLRQALTHRSFVNETGDLEIEDNEKFEFLGDSVLGLVISDFLFRNFPRFREGDLSRVKSHVVSEPFLAEIARQLDLGDFLLLGKGEAASGGHEKNSLLANCYEAIVASIYLDGGIEAARNFLLACFQERIETLIEQQHILDHKSLLQEHSQEIFNCTPVYRLRQIIGPDHDKTFEVELLIKREVFSVGSGKNKKEAEQAAAKEALTKLNISTGKIP</sequence>
<keyword evidence="7 9" id="KW-0378">Hydrolase</keyword>
<keyword evidence="3 9" id="KW-0698">rRNA processing</keyword>
<keyword evidence="4 9" id="KW-0507">mRNA processing</keyword>
<dbReference type="HOGENOM" id="CLU_000907_1_3_0"/>
<dbReference type="PROSITE" id="PS50137">
    <property type="entry name" value="DS_RBD"/>
    <property type="match status" value="1"/>
</dbReference>
<evidence type="ECO:0000256" key="8">
    <source>
        <dbReference type="ARBA" id="ARBA00022884"/>
    </source>
</evidence>
<name>A0A081BWU4_VECG1</name>
<comment type="subunit">
    <text evidence="9">Homodimer.</text>
</comment>
<comment type="cofactor">
    <cofactor evidence="9">
        <name>Mg(2+)</name>
        <dbReference type="ChEBI" id="CHEBI:18420"/>
    </cofactor>
</comment>
<accession>A0A081BWU4</accession>
<dbReference type="GO" id="GO:0046872">
    <property type="term" value="F:metal ion binding"/>
    <property type="evidence" value="ECO:0007669"/>
    <property type="project" value="UniProtKB-KW"/>
</dbReference>
<evidence type="ECO:0000256" key="2">
    <source>
        <dbReference type="ARBA" id="ARBA00010183"/>
    </source>
</evidence>
<evidence type="ECO:0000256" key="5">
    <source>
        <dbReference type="ARBA" id="ARBA00022722"/>
    </source>
</evidence>
<proteinExistence type="inferred from homology"/>
<keyword evidence="9" id="KW-0479">Metal-binding</keyword>
<reference evidence="12" key="1">
    <citation type="journal article" date="2015" name="PeerJ">
        <title>First genomic representation of candidate bacterial phylum KSB3 points to enhanced environmental sensing as a trigger of wastewater bulking.</title>
        <authorList>
            <person name="Sekiguchi Y."/>
            <person name="Ohashi A."/>
            <person name="Parks D.H."/>
            <person name="Yamauchi T."/>
            <person name="Tyson G.W."/>
            <person name="Hugenholtz P."/>
        </authorList>
    </citation>
    <scope>NUCLEOTIDE SEQUENCE [LARGE SCALE GENOMIC DNA]</scope>
</reference>
<dbReference type="GO" id="GO:0003725">
    <property type="term" value="F:double-stranded RNA binding"/>
    <property type="evidence" value="ECO:0007669"/>
    <property type="project" value="TreeGrafter"/>
</dbReference>
<evidence type="ECO:0000256" key="9">
    <source>
        <dbReference type="HAMAP-Rule" id="MF_00104"/>
    </source>
</evidence>
<dbReference type="GO" id="GO:0010468">
    <property type="term" value="P:regulation of gene expression"/>
    <property type="evidence" value="ECO:0007669"/>
    <property type="project" value="TreeGrafter"/>
</dbReference>
<dbReference type="HAMAP" id="MF_00104">
    <property type="entry name" value="RNase_III"/>
    <property type="match status" value="1"/>
</dbReference>
<evidence type="ECO:0000256" key="1">
    <source>
        <dbReference type="ARBA" id="ARBA00000109"/>
    </source>
</evidence>
<dbReference type="SMART" id="SM00535">
    <property type="entry name" value="RIBOc"/>
    <property type="match status" value="1"/>
</dbReference>
<feature type="domain" description="RNase III" evidence="11">
    <location>
        <begin position="54"/>
        <end position="183"/>
    </location>
</feature>
<dbReference type="PROSITE" id="PS50142">
    <property type="entry name" value="RNASE_3_2"/>
    <property type="match status" value="1"/>
</dbReference>
<comment type="subcellular location">
    <subcellularLocation>
        <location evidence="9">Cytoplasm</location>
    </subcellularLocation>
</comment>
<dbReference type="SUPFAM" id="SSF69065">
    <property type="entry name" value="RNase III domain-like"/>
    <property type="match status" value="1"/>
</dbReference>
<dbReference type="SMART" id="SM00358">
    <property type="entry name" value="DSRM"/>
    <property type="match status" value="1"/>
</dbReference>
<evidence type="ECO:0000313" key="13">
    <source>
        <dbReference type="Proteomes" id="UP000030661"/>
    </source>
</evidence>
<dbReference type="NCBIfam" id="TIGR02191">
    <property type="entry name" value="RNaseIII"/>
    <property type="match status" value="1"/>
</dbReference>
<dbReference type="eggNOG" id="COG0571">
    <property type="taxonomic scope" value="Bacteria"/>
</dbReference>
<evidence type="ECO:0000256" key="7">
    <source>
        <dbReference type="ARBA" id="ARBA00022801"/>
    </source>
</evidence>
<keyword evidence="6 9" id="KW-0255">Endonuclease</keyword>
<dbReference type="STRING" id="1499967.U27_03763"/>
<dbReference type="Gene3D" id="3.30.160.20">
    <property type="match status" value="1"/>
</dbReference>
<comment type="similarity">
    <text evidence="2">Belongs to the ribonuclease III family.</text>
</comment>
<feature type="binding site" evidence="9">
    <location>
        <position position="96"/>
    </location>
    <ligand>
        <name>Mg(2+)</name>
        <dbReference type="ChEBI" id="CHEBI:18420"/>
    </ligand>
</feature>
<comment type="catalytic activity">
    <reaction evidence="1 9">
        <text>Endonucleolytic cleavage to 5'-phosphomonoester.</text>
        <dbReference type="EC" id="3.1.26.3"/>
    </reaction>
</comment>
<dbReference type="FunFam" id="1.10.1520.10:FF:000001">
    <property type="entry name" value="Ribonuclease 3"/>
    <property type="match status" value="1"/>
</dbReference>
<evidence type="ECO:0000256" key="4">
    <source>
        <dbReference type="ARBA" id="ARBA00022664"/>
    </source>
</evidence>
<evidence type="ECO:0000256" key="6">
    <source>
        <dbReference type="ARBA" id="ARBA00022759"/>
    </source>
</evidence>
<feature type="domain" description="DRBM" evidence="10">
    <location>
        <begin position="210"/>
        <end position="279"/>
    </location>
</feature>
<feature type="active site" evidence="9">
    <location>
        <position position="172"/>
    </location>
</feature>
<dbReference type="GO" id="GO:0004525">
    <property type="term" value="F:ribonuclease III activity"/>
    <property type="evidence" value="ECO:0007669"/>
    <property type="project" value="UniProtKB-UniRule"/>
</dbReference>
<feature type="binding site" evidence="9">
    <location>
        <position position="169"/>
    </location>
    <ligand>
        <name>Mg(2+)</name>
        <dbReference type="ChEBI" id="CHEBI:18420"/>
    </ligand>
</feature>
<keyword evidence="9" id="KW-0819">tRNA processing</keyword>
<dbReference type="InterPro" id="IPR011907">
    <property type="entry name" value="RNase_III"/>
</dbReference>
<dbReference type="GO" id="GO:0008033">
    <property type="term" value="P:tRNA processing"/>
    <property type="evidence" value="ECO:0007669"/>
    <property type="project" value="UniProtKB-KW"/>
</dbReference>
<keyword evidence="8 9" id="KW-0694">RNA-binding</keyword>
<dbReference type="SUPFAM" id="SSF54768">
    <property type="entry name" value="dsRNA-binding domain-like"/>
    <property type="match status" value="1"/>
</dbReference>
<dbReference type="InterPro" id="IPR014720">
    <property type="entry name" value="dsRBD_dom"/>
</dbReference>
<dbReference type="InterPro" id="IPR000999">
    <property type="entry name" value="RNase_III_dom"/>
</dbReference>
<organism evidence="12">
    <name type="scientific">Vecturithrix granuli</name>
    <dbReference type="NCBI Taxonomy" id="1499967"/>
    <lineage>
        <taxon>Bacteria</taxon>
        <taxon>Candidatus Moduliflexota</taxon>
        <taxon>Candidatus Vecturitrichia</taxon>
        <taxon>Candidatus Vecturitrichales</taxon>
        <taxon>Candidatus Vecturitrichaceae</taxon>
        <taxon>Candidatus Vecturithrix</taxon>
    </lineage>
</organism>
<keyword evidence="5 9" id="KW-0540">Nuclease</keyword>
<dbReference type="AlphaFoldDB" id="A0A081BWU4"/>
<dbReference type="GO" id="GO:0005737">
    <property type="term" value="C:cytoplasm"/>
    <property type="evidence" value="ECO:0007669"/>
    <property type="project" value="UniProtKB-SubCell"/>
</dbReference>
<dbReference type="Gene3D" id="1.10.1520.10">
    <property type="entry name" value="Ribonuclease III domain"/>
    <property type="match status" value="1"/>
</dbReference>
<dbReference type="Proteomes" id="UP000030661">
    <property type="component" value="Unassembled WGS sequence"/>
</dbReference>
<dbReference type="Pfam" id="PF00035">
    <property type="entry name" value="dsrm"/>
    <property type="match status" value="1"/>
</dbReference>
<protein>
    <recommendedName>
        <fullName evidence="9">Ribonuclease 3</fullName>
        <ecNumber evidence="9">3.1.26.3</ecNumber>
    </recommendedName>
    <alternativeName>
        <fullName evidence="9">Ribonuclease III</fullName>
        <shortName evidence="9">RNase III</shortName>
    </alternativeName>
</protein>
<dbReference type="InterPro" id="IPR036389">
    <property type="entry name" value="RNase_III_sf"/>
</dbReference>
<dbReference type="PANTHER" id="PTHR11207:SF0">
    <property type="entry name" value="RIBONUCLEASE 3"/>
    <property type="match status" value="1"/>
</dbReference>
<keyword evidence="13" id="KW-1185">Reference proteome</keyword>
<dbReference type="CDD" id="cd10845">
    <property type="entry name" value="DSRM_RNAse_III_family"/>
    <property type="match status" value="1"/>
</dbReference>
<evidence type="ECO:0000313" key="12">
    <source>
        <dbReference type="EMBL" id="GAK56799.1"/>
    </source>
</evidence>
<dbReference type="Pfam" id="PF14622">
    <property type="entry name" value="Ribonucleas_3_3"/>
    <property type="match status" value="1"/>
</dbReference>
<evidence type="ECO:0000259" key="11">
    <source>
        <dbReference type="PROSITE" id="PS50142"/>
    </source>
</evidence>
<keyword evidence="9" id="KW-0963">Cytoplasm</keyword>
<dbReference type="EC" id="3.1.26.3" evidence="9"/>
<keyword evidence="9" id="KW-0460">Magnesium</keyword>
<feature type="active site" evidence="9">
    <location>
        <position position="100"/>
    </location>
</feature>
<feature type="binding site" evidence="9">
    <location>
        <position position="172"/>
    </location>
    <ligand>
        <name>Mg(2+)</name>
        <dbReference type="ChEBI" id="CHEBI:18420"/>
    </ligand>
</feature>
<evidence type="ECO:0000259" key="10">
    <source>
        <dbReference type="PROSITE" id="PS50137"/>
    </source>
</evidence>
<gene>
    <name evidence="9" type="primary">rnc</name>
    <name evidence="12" type="ORF">U27_03763</name>
</gene>
<evidence type="ECO:0000256" key="3">
    <source>
        <dbReference type="ARBA" id="ARBA00022552"/>
    </source>
</evidence>
<dbReference type="GO" id="GO:0006364">
    <property type="term" value="P:rRNA processing"/>
    <property type="evidence" value="ECO:0007669"/>
    <property type="project" value="UniProtKB-UniRule"/>
</dbReference>
<dbReference type="PANTHER" id="PTHR11207">
    <property type="entry name" value="RIBONUCLEASE III"/>
    <property type="match status" value="1"/>
</dbReference>
<dbReference type="CDD" id="cd00593">
    <property type="entry name" value="RIBOc"/>
    <property type="match status" value="1"/>
</dbReference>
<comment type="function">
    <text evidence="9">Digests double-stranded RNA. Involved in the processing of primary rRNA transcript to yield the immediate precursors to the large and small rRNAs (23S and 16S). Processes some mRNAs, and tRNAs when they are encoded in the rRNA operon. Processes pre-crRNA and tracrRNA of type II CRISPR loci if present in the organism.</text>
</comment>
<dbReference type="PROSITE" id="PS00517">
    <property type="entry name" value="RNASE_3_1"/>
    <property type="match status" value="1"/>
</dbReference>
<dbReference type="GO" id="GO:0019843">
    <property type="term" value="F:rRNA binding"/>
    <property type="evidence" value="ECO:0007669"/>
    <property type="project" value="UniProtKB-KW"/>
</dbReference>
<dbReference type="EMBL" id="DF820465">
    <property type="protein sequence ID" value="GAK56799.1"/>
    <property type="molecule type" value="Genomic_DNA"/>
</dbReference>
<dbReference type="GO" id="GO:0006397">
    <property type="term" value="P:mRNA processing"/>
    <property type="evidence" value="ECO:0007669"/>
    <property type="project" value="UniProtKB-UniRule"/>
</dbReference>
<keyword evidence="9" id="KW-0699">rRNA-binding</keyword>